<accession>A0A1H3U000</accession>
<evidence type="ECO:0000313" key="1">
    <source>
        <dbReference type="EMBL" id="SDZ54839.1"/>
    </source>
</evidence>
<sequence>MVDPRGYGVGFLIGGRPIQFAWARHIRAFGRKPRDQGNWSEADIEFSRLTALEARRRAPLLICWLLIEVVKIYVNHSIMPRFSHLIIDLTEARNARVSNL</sequence>
<gene>
    <name evidence="1" type="ORF">SAMN05444004_12053</name>
</gene>
<evidence type="ECO:0000313" key="2">
    <source>
        <dbReference type="Proteomes" id="UP000198914"/>
    </source>
</evidence>
<reference evidence="2" key="1">
    <citation type="submission" date="2016-10" db="EMBL/GenBank/DDBJ databases">
        <authorList>
            <person name="Varghese N."/>
            <person name="Submissions S."/>
        </authorList>
    </citation>
    <scope>NUCLEOTIDE SEQUENCE [LARGE SCALE GENOMIC DNA]</scope>
    <source>
        <strain evidence="2">DSM 100420</strain>
    </source>
</reference>
<dbReference type="EMBL" id="FNPX01000020">
    <property type="protein sequence ID" value="SDZ54839.1"/>
    <property type="molecule type" value="Genomic_DNA"/>
</dbReference>
<dbReference type="AlphaFoldDB" id="A0A1H3U000"/>
<keyword evidence="2" id="KW-1185">Reference proteome</keyword>
<name>A0A1H3U000_9RHOB</name>
<protein>
    <submittedName>
        <fullName evidence="1">Uncharacterized protein</fullName>
    </submittedName>
</protein>
<dbReference type="Proteomes" id="UP000198914">
    <property type="component" value="Unassembled WGS sequence"/>
</dbReference>
<proteinExistence type="predicted"/>
<organism evidence="1 2">
    <name type="scientific">Jannaschia faecimaris</name>
    <dbReference type="NCBI Taxonomy" id="1244108"/>
    <lineage>
        <taxon>Bacteria</taxon>
        <taxon>Pseudomonadati</taxon>
        <taxon>Pseudomonadota</taxon>
        <taxon>Alphaproteobacteria</taxon>
        <taxon>Rhodobacterales</taxon>
        <taxon>Roseobacteraceae</taxon>
        <taxon>Jannaschia</taxon>
    </lineage>
</organism>